<dbReference type="InterPro" id="IPR015943">
    <property type="entry name" value="WD40/YVTN_repeat-like_dom_sf"/>
</dbReference>
<feature type="region of interest" description="Disordered" evidence="5">
    <location>
        <begin position="1"/>
        <end position="124"/>
    </location>
</feature>
<accession>A0AAX6MS69</accession>
<dbReference type="PROSITE" id="PS00678">
    <property type="entry name" value="WD_REPEATS_1"/>
    <property type="match status" value="1"/>
</dbReference>
<dbReference type="PANTHER" id="PTHR19842">
    <property type="entry name" value="G BETA-LIKE PROTEIN GBL"/>
    <property type="match status" value="1"/>
</dbReference>
<evidence type="ECO:0000256" key="1">
    <source>
        <dbReference type="ARBA" id="ARBA00009890"/>
    </source>
</evidence>
<evidence type="ECO:0008006" key="8">
    <source>
        <dbReference type="Google" id="ProtNLM"/>
    </source>
</evidence>
<feature type="compositionally biased region" description="Polar residues" evidence="5">
    <location>
        <begin position="112"/>
        <end position="123"/>
    </location>
</feature>
<feature type="compositionally biased region" description="Low complexity" evidence="5">
    <location>
        <begin position="72"/>
        <end position="95"/>
    </location>
</feature>
<dbReference type="GO" id="GO:0031932">
    <property type="term" value="C:TORC2 complex"/>
    <property type="evidence" value="ECO:0007669"/>
    <property type="project" value="InterPro"/>
</dbReference>
<dbReference type="InterPro" id="IPR036322">
    <property type="entry name" value="WD40_repeat_dom_sf"/>
</dbReference>
<feature type="region of interest" description="Disordered" evidence="5">
    <location>
        <begin position="1012"/>
        <end position="1034"/>
    </location>
</feature>
<comment type="similarity">
    <text evidence="1">Belongs to the WD repeat LST8 family.</text>
</comment>
<feature type="region of interest" description="Disordered" evidence="5">
    <location>
        <begin position="294"/>
        <end position="331"/>
    </location>
</feature>
<sequence>MARSLSRTSSGRGADIDLNTIIDGDDDGAPSVSRRQIFPVNTSQRPSTSARERSEHIARRINSPILPPRIHASNASNAPNPSISRSHFSSSSPPRNSHRPDDHPSKRRKLANGTSRSAASPATDTKALTKCLQTQVFPHLETAVKKLDKNIYDVEKLGGKIIGTIADNDFQRHFHDGNGRLPPDIETSVIKRIYELVDKLSVGDEFRYHPAPPTPPAASQPALVPAKAPIAKPFPSILPSIEKAPSELVLNKNVNDDSDDSYDDDASCSDEAYLLETEENLDDIFEEAIQEMEKKPSKSQLRKEQHVLSQQLQLSQSRRSHKSKREGSSIRASHPLFSLSDKPYLASDFRDRIRYGLNHDCHIKLHSCDLRQPAIYHVDFDDLETNYLRYVARSLYHRGPMKAHRSDVRDLRHLMKKFEDLRTRLLAAHRHRYDGFERPPGFLLQRSVKSLQNFLDDVLHKQVNPEPLVLTLARDERNSKNASIIRRANVVPVSLYAREMAGNRLGSLRVYHSYTTTLTSNREDFLEPKVEWTNCAGDIMTISWLPDGTRFVCGTTTHSDSHNQQYNKPGNLLFGDAKLNTLRAYPDHRIPRPLVANGDNALEAMRESQDPWLFTSVVSSDYDPVFDFAFTSSFDNTVKVWHTSGGAIALRETWYHEGHVNFVVTNKNKDGSKVATAADVPTRAVRVYYAERSPSNKLLQAYRYKEFSCKRVHGEDYVPSDKWAYFPSAIRWGIDSSVNHLLLIGYSPRSLNNDDNEIPEDKRSTGELCLWDMNTYTEVKVNSAATSNVFEVAWHPYRPSFAAAVSASQTSEKLEEHIRTQIRLFELNEVSGQYGVVKTLDCPAIDINELAIRPNSVLYSYIAAGCTDGKVYVWDSAASEDHAMCILEHGDPVEEVIGDREQEDIGVKFIAWATSPDRLYTGSSDGVVKAWNIRQGKGELVRNLIEVAAPITAGAFSPDFTKLLIGDGSGRVYLMDMEDDEEKDSQTEPAVASPGILNIQVNGKQRAIRRPRPFIPHPEVPPPNQDGDNGHPNEYQYQLGQRIAKEFLRTSRLTLHPDPTIGAVQGPAYHETGLYRADAHLNGNPQGPLLSGFESLQQGNQSFSRTNRFWRQRGVQNLPWGLHLHFRNVRVDTEVQMTFDASTRSALEVEGVELGESLVEFEFEYEDEDSAYDGDEE</sequence>
<feature type="compositionally biased region" description="Pro residues" evidence="5">
    <location>
        <begin position="1013"/>
        <end position="1024"/>
    </location>
</feature>
<dbReference type="Gene3D" id="2.130.10.10">
    <property type="entry name" value="YVTN repeat-like/Quinoprotein amine dehydrogenase"/>
    <property type="match status" value="1"/>
</dbReference>
<dbReference type="AlphaFoldDB" id="A0AAX6MS69"/>
<dbReference type="Proteomes" id="UP001369815">
    <property type="component" value="Unassembled WGS sequence"/>
</dbReference>
<feature type="compositionally biased region" description="Low complexity" evidence="5">
    <location>
        <begin position="307"/>
        <end position="317"/>
    </location>
</feature>
<keyword evidence="3" id="KW-0677">Repeat</keyword>
<feature type="compositionally biased region" description="Basic and acidic residues" evidence="5">
    <location>
        <begin position="294"/>
        <end position="306"/>
    </location>
</feature>
<evidence type="ECO:0000256" key="5">
    <source>
        <dbReference type="SAM" id="MobiDB-lite"/>
    </source>
</evidence>
<evidence type="ECO:0000256" key="4">
    <source>
        <dbReference type="PROSITE-ProRule" id="PRU00221"/>
    </source>
</evidence>
<dbReference type="GO" id="GO:0032956">
    <property type="term" value="P:regulation of actin cytoskeleton organization"/>
    <property type="evidence" value="ECO:0007669"/>
    <property type="project" value="TreeGrafter"/>
</dbReference>
<dbReference type="PROSITE" id="PS50082">
    <property type="entry name" value="WD_REPEATS_2"/>
    <property type="match status" value="1"/>
</dbReference>
<dbReference type="InterPro" id="IPR019775">
    <property type="entry name" value="WD40_repeat_CS"/>
</dbReference>
<dbReference type="SMART" id="SM00320">
    <property type="entry name" value="WD40"/>
    <property type="match status" value="5"/>
</dbReference>
<keyword evidence="7" id="KW-1185">Reference proteome</keyword>
<dbReference type="GO" id="GO:0031931">
    <property type="term" value="C:TORC1 complex"/>
    <property type="evidence" value="ECO:0007669"/>
    <property type="project" value="InterPro"/>
</dbReference>
<evidence type="ECO:0000256" key="2">
    <source>
        <dbReference type="ARBA" id="ARBA00022574"/>
    </source>
</evidence>
<reference evidence="6 7" key="1">
    <citation type="journal article" date="2024" name="Front Chem Biol">
        <title>Unveiling the potential of Daldinia eschscholtzii MFLUCC 19-0629 through bioactivity and bioinformatics studies for enhanced sustainable agriculture production.</title>
        <authorList>
            <person name="Brooks S."/>
            <person name="Weaver J.A."/>
            <person name="Klomchit A."/>
            <person name="Alharthi S.A."/>
            <person name="Onlamun T."/>
            <person name="Nurani R."/>
            <person name="Vong T.K."/>
            <person name="Alberti F."/>
            <person name="Greco C."/>
        </authorList>
    </citation>
    <scope>NUCLEOTIDE SEQUENCE [LARGE SCALE GENOMIC DNA]</scope>
    <source>
        <strain evidence="6">MFLUCC 19-0629</strain>
    </source>
</reference>
<protein>
    <recommendedName>
        <fullName evidence="8">WD40 repeat-like protein</fullName>
    </recommendedName>
</protein>
<dbReference type="PANTHER" id="PTHR19842:SF2">
    <property type="entry name" value="WD REPEAT PROTEIN (AFU_ORTHOLOGUE AFUA_5G04300)"/>
    <property type="match status" value="1"/>
</dbReference>
<gene>
    <name evidence="6" type="ORF">Daesc_003150</name>
</gene>
<proteinExistence type="inferred from homology"/>
<comment type="caution">
    <text evidence="6">The sequence shown here is derived from an EMBL/GenBank/DDBJ whole genome shotgun (WGS) entry which is preliminary data.</text>
</comment>
<feature type="repeat" description="WD" evidence="4">
    <location>
        <begin position="907"/>
        <end position="941"/>
    </location>
</feature>
<organism evidence="6 7">
    <name type="scientific">Daldinia eschscholtzii</name>
    <dbReference type="NCBI Taxonomy" id="292717"/>
    <lineage>
        <taxon>Eukaryota</taxon>
        <taxon>Fungi</taxon>
        <taxon>Dikarya</taxon>
        <taxon>Ascomycota</taxon>
        <taxon>Pezizomycotina</taxon>
        <taxon>Sordariomycetes</taxon>
        <taxon>Xylariomycetidae</taxon>
        <taxon>Xylariales</taxon>
        <taxon>Hypoxylaceae</taxon>
        <taxon>Daldinia</taxon>
    </lineage>
</organism>
<evidence type="ECO:0000256" key="3">
    <source>
        <dbReference type="ARBA" id="ARBA00022737"/>
    </source>
</evidence>
<dbReference type="Pfam" id="PF00400">
    <property type="entry name" value="WD40"/>
    <property type="match status" value="1"/>
</dbReference>
<dbReference type="GO" id="GO:0031929">
    <property type="term" value="P:TOR signaling"/>
    <property type="evidence" value="ECO:0007669"/>
    <property type="project" value="InterPro"/>
</dbReference>
<dbReference type="InterPro" id="IPR037588">
    <property type="entry name" value="MLST8"/>
</dbReference>
<evidence type="ECO:0000313" key="6">
    <source>
        <dbReference type="EMBL" id="KAK6955510.1"/>
    </source>
</evidence>
<evidence type="ECO:0000313" key="7">
    <source>
        <dbReference type="Proteomes" id="UP001369815"/>
    </source>
</evidence>
<dbReference type="SUPFAM" id="SSF50978">
    <property type="entry name" value="WD40 repeat-like"/>
    <property type="match status" value="1"/>
</dbReference>
<name>A0AAX6MS69_9PEZI</name>
<feature type="compositionally biased region" description="Polar residues" evidence="5">
    <location>
        <begin position="39"/>
        <end position="49"/>
    </location>
</feature>
<dbReference type="InterPro" id="IPR001680">
    <property type="entry name" value="WD40_rpt"/>
</dbReference>
<dbReference type="EMBL" id="JBANMG010000003">
    <property type="protein sequence ID" value="KAK6955510.1"/>
    <property type="molecule type" value="Genomic_DNA"/>
</dbReference>
<keyword evidence="2 4" id="KW-0853">WD repeat</keyword>
<feature type="compositionally biased region" description="Polar residues" evidence="5">
    <location>
        <begin position="1"/>
        <end position="11"/>
    </location>
</feature>